<sequence length="113" mass="12851">MLSLNFAVDGNHRKFSVPFGVLETGIGNLLTLYRCTPPPHNFIVWCERSKHALKYAEVSQFYSRFSFPLQSKSAVGANFKTGFMFSPVRRPDGCESKWMFFNSIVKANPASHR</sequence>
<reference evidence="1 2" key="1">
    <citation type="submission" date="2021-06" db="EMBL/GenBank/DDBJ databases">
        <title>Caerostris darwini draft genome.</title>
        <authorList>
            <person name="Kono N."/>
            <person name="Arakawa K."/>
        </authorList>
    </citation>
    <scope>NUCLEOTIDE SEQUENCE [LARGE SCALE GENOMIC DNA]</scope>
</reference>
<keyword evidence="2" id="KW-1185">Reference proteome</keyword>
<dbReference type="Proteomes" id="UP001054837">
    <property type="component" value="Unassembled WGS sequence"/>
</dbReference>
<evidence type="ECO:0000313" key="2">
    <source>
        <dbReference type="Proteomes" id="UP001054837"/>
    </source>
</evidence>
<protein>
    <submittedName>
        <fullName evidence="1">Uncharacterized protein</fullName>
    </submittedName>
</protein>
<evidence type="ECO:0000313" key="1">
    <source>
        <dbReference type="EMBL" id="GIY57100.1"/>
    </source>
</evidence>
<dbReference type="AlphaFoldDB" id="A0AAV4UH04"/>
<proteinExistence type="predicted"/>
<dbReference type="EMBL" id="BPLQ01011283">
    <property type="protein sequence ID" value="GIY57100.1"/>
    <property type="molecule type" value="Genomic_DNA"/>
</dbReference>
<gene>
    <name evidence="1" type="ORF">CDAR_419861</name>
</gene>
<name>A0AAV4UH04_9ARAC</name>
<comment type="caution">
    <text evidence="1">The sequence shown here is derived from an EMBL/GenBank/DDBJ whole genome shotgun (WGS) entry which is preliminary data.</text>
</comment>
<organism evidence="1 2">
    <name type="scientific">Caerostris darwini</name>
    <dbReference type="NCBI Taxonomy" id="1538125"/>
    <lineage>
        <taxon>Eukaryota</taxon>
        <taxon>Metazoa</taxon>
        <taxon>Ecdysozoa</taxon>
        <taxon>Arthropoda</taxon>
        <taxon>Chelicerata</taxon>
        <taxon>Arachnida</taxon>
        <taxon>Araneae</taxon>
        <taxon>Araneomorphae</taxon>
        <taxon>Entelegynae</taxon>
        <taxon>Araneoidea</taxon>
        <taxon>Araneidae</taxon>
        <taxon>Caerostris</taxon>
    </lineage>
</organism>
<accession>A0AAV4UH04</accession>